<dbReference type="Proteomes" id="UP000030016">
    <property type="component" value="Unassembled WGS sequence"/>
</dbReference>
<proteinExistence type="predicted"/>
<dbReference type="RefSeq" id="WP_039248093.1">
    <property type="nucleotide sequence ID" value="NZ_JDRX01000001.1"/>
</dbReference>
<evidence type="ECO:0000256" key="1">
    <source>
        <dbReference type="SAM" id="Phobius"/>
    </source>
</evidence>
<dbReference type="GO" id="GO:0016020">
    <property type="term" value="C:membrane"/>
    <property type="evidence" value="ECO:0007669"/>
    <property type="project" value="TreeGrafter"/>
</dbReference>
<dbReference type="InterPro" id="IPR050248">
    <property type="entry name" value="Polysacc_deacetylase_ArnD"/>
</dbReference>
<dbReference type="PANTHER" id="PTHR10587">
    <property type="entry name" value="GLYCOSYL TRANSFERASE-RELATED"/>
    <property type="match status" value="1"/>
</dbReference>
<dbReference type="SUPFAM" id="SSF88713">
    <property type="entry name" value="Glycoside hydrolase/deacetylase"/>
    <property type="match status" value="1"/>
</dbReference>
<dbReference type="InterPro" id="IPR014132">
    <property type="entry name" value="PdaB-like"/>
</dbReference>
<evidence type="ECO:0000313" key="3">
    <source>
        <dbReference type="EMBL" id="KGN03560.1"/>
    </source>
</evidence>
<dbReference type="NCBIfam" id="TIGR02764">
    <property type="entry name" value="spore_ybaN_pdaB"/>
    <property type="match status" value="1"/>
</dbReference>
<gene>
    <name evidence="3" type="ORF">Z969_00940</name>
</gene>
<reference evidence="3 4" key="1">
    <citation type="submission" date="2014-01" db="EMBL/GenBank/DDBJ databases">
        <title>Plasmidome dynamics in the species complex Clostridium novyi sensu lato converts strains of independent lineages into distinctly different pathogens.</title>
        <authorList>
            <person name="Skarin H."/>
            <person name="Segerman B."/>
        </authorList>
    </citation>
    <scope>NUCLEOTIDE SEQUENCE [LARGE SCALE GENOMIC DNA]</scope>
    <source>
        <strain evidence="3 4">4570</strain>
    </source>
</reference>
<dbReference type="Pfam" id="PF01522">
    <property type="entry name" value="Polysacc_deac_1"/>
    <property type="match status" value="1"/>
</dbReference>
<dbReference type="GO" id="GO:0005975">
    <property type="term" value="P:carbohydrate metabolic process"/>
    <property type="evidence" value="ECO:0007669"/>
    <property type="project" value="InterPro"/>
</dbReference>
<evidence type="ECO:0000313" key="4">
    <source>
        <dbReference type="Proteomes" id="UP000030016"/>
    </source>
</evidence>
<dbReference type="EMBL" id="JDRX01000001">
    <property type="protein sequence ID" value="KGN03560.1"/>
    <property type="molecule type" value="Genomic_DNA"/>
</dbReference>
<dbReference type="Gene3D" id="3.20.20.370">
    <property type="entry name" value="Glycoside hydrolase/deacetylase"/>
    <property type="match status" value="1"/>
</dbReference>
<accession>A0AA89CP57</accession>
<dbReference type="InterPro" id="IPR002509">
    <property type="entry name" value="NODB_dom"/>
</dbReference>
<feature type="domain" description="NodB homology" evidence="2">
    <location>
        <begin position="57"/>
        <end position="234"/>
    </location>
</feature>
<keyword evidence="1" id="KW-0472">Membrane</keyword>
<keyword evidence="1" id="KW-0812">Transmembrane</keyword>
<evidence type="ECO:0000259" key="2">
    <source>
        <dbReference type="PROSITE" id="PS51677"/>
    </source>
</evidence>
<comment type="caution">
    <text evidence="3">The sequence shown here is derived from an EMBL/GenBank/DDBJ whole genome shotgun (WGS) entry which is preliminary data.</text>
</comment>
<organism evidence="3 4">
    <name type="scientific">Clostridium novyi A str. 4570</name>
    <dbReference type="NCBI Taxonomy" id="1444290"/>
    <lineage>
        <taxon>Bacteria</taxon>
        <taxon>Bacillati</taxon>
        <taxon>Bacillota</taxon>
        <taxon>Clostridia</taxon>
        <taxon>Eubacteriales</taxon>
        <taxon>Clostridiaceae</taxon>
        <taxon>Clostridium</taxon>
    </lineage>
</organism>
<feature type="transmembrane region" description="Helical" evidence="1">
    <location>
        <begin position="12"/>
        <end position="31"/>
    </location>
</feature>
<dbReference type="PROSITE" id="PS51677">
    <property type="entry name" value="NODB"/>
    <property type="match status" value="1"/>
</dbReference>
<name>A0AA89CP57_CLONO</name>
<dbReference type="InterPro" id="IPR011330">
    <property type="entry name" value="Glyco_hydro/deAcase_b/a-brl"/>
</dbReference>
<dbReference type="PANTHER" id="PTHR10587:SF128">
    <property type="entry name" value="POLYSACCHARIDE DEACETYLASE PDAB-RELATED"/>
    <property type="match status" value="1"/>
</dbReference>
<dbReference type="AlphaFoldDB" id="A0AA89CP57"/>
<sequence>MSVQNVLKFLKKYRLFFIAGIFVFFSAYFLAFKLNHVEMASAKVQKFPIYRVDTKDKKVAITFDTNWGTNNTKKVLDILDKYNAKATFFLMGTWIDKHPEETKEIFKRGHEIGNHSNSHADFTLISESRMIEEIAATDAKLIKLLGKDSKIFRFPSGSYNEKAVRVAENTNHFCIQWDVDSIDWKERGADIEYNRVMKNVKPGSIILFHDNAKYTPDNLVRIIGELQKDGYKFVTVSDLIYKENYHIDNTGCQKLN</sequence>
<dbReference type="GO" id="GO:0016810">
    <property type="term" value="F:hydrolase activity, acting on carbon-nitrogen (but not peptide) bonds"/>
    <property type="evidence" value="ECO:0007669"/>
    <property type="project" value="InterPro"/>
</dbReference>
<keyword evidence="1" id="KW-1133">Transmembrane helix</keyword>
<protein>
    <submittedName>
        <fullName evidence="3">Polysaccharide deacetylase</fullName>
    </submittedName>
</protein>
<dbReference type="CDD" id="cd10917">
    <property type="entry name" value="CE4_NodB_like_6s_7s"/>
    <property type="match status" value="1"/>
</dbReference>